<evidence type="ECO:0000313" key="2">
    <source>
        <dbReference type="Proteomes" id="UP001164250"/>
    </source>
</evidence>
<comment type="caution">
    <text evidence="1">The sequence shown here is derived from an EMBL/GenBank/DDBJ whole genome shotgun (WGS) entry which is preliminary data.</text>
</comment>
<proteinExistence type="predicted"/>
<keyword evidence="2" id="KW-1185">Reference proteome</keyword>
<accession>A0ACC0ZRR6</accession>
<sequence length="795" mass="88992">MTLINSFTVKRNNEVTLIVIDKEKNSQCAVKWAMDNLLYKGDSICIFLYVQSHNLNSSKYFSLFIIHDHSSFSNVFGLCHLNPAEDVATAAKGGRPPDNDELEHLFLPYRAFCARKGITAKEVVLHDTDASNAVIHYATSNFVDNIVVGSSSRHGLMRKFRYPDVASSLLKSAPETCTVYVVSSKGKAQTTRYPSQPQSPVNDDKKHQPQSPNGDGTILKKQCHRDLRSYLESDTATPVEINRSELSCDSLTTEVTDANSTSTETVQTTAHGKFSSNVSSILTGESHMPDSFNMKSVSDRSELSLSLSFQSADISENLDNAIAFKSPGKFLSPQPPATTVTTESLDAEIQRLRMELKQSMDMYNTVCKKAREAKGRVEEARKLERTRLVEVAAVKLQQMKLEESRKLEEARLAEQATFDMVEIGEQNSRAARKAVQTTQYLTDVKTQKRKITEMNAMYEAEEKRRAREALPQKNIQYKKYTIEQIETATNYFSPLQKIGEGAYGPVYRAIIDHKAVAIKVLRPDISQGLKQFQQEIEVLGSMTHPNIIILLGACHEYGCLVYEHMENGSLEDRLFQKGDTPSIPWRTRFNIAVEIATGLLFLHQNKPEPLVHRDLKPANILLDRNYTSKICDVGLARLVPPSATDSVTQYYMTEAAGTFCYIDPEYQQTGMLGVKSDLYSLGVMLLQIITAKPPMGLTHQVEKAIENKTISRILDPTVNDWPVEGALSFAKLALQCCELRKRDRPDLATVVLPELIRLRDLELETEASYGDLTVPSSPIYSVLPEIAKANQVSCY</sequence>
<evidence type="ECO:0000313" key="1">
    <source>
        <dbReference type="EMBL" id="KAJ0075447.1"/>
    </source>
</evidence>
<organism evidence="1 2">
    <name type="scientific">Pistacia atlantica</name>
    <dbReference type="NCBI Taxonomy" id="434234"/>
    <lineage>
        <taxon>Eukaryota</taxon>
        <taxon>Viridiplantae</taxon>
        <taxon>Streptophyta</taxon>
        <taxon>Embryophyta</taxon>
        <taxon>Tracheophyta</taxon>
        <taxon>Spermatophyta</taxon>
        <taxon>Magnoliopsida</taxon>
        <taxon>eudicotyledons</taxon>
        <taxon>Gunneridae</taxon>
        <taxon>Pentapetalae</taxon>
        <taxon>rosids</taxon>
        <taxon>malvids</taxon>
        <taxon>Sapindales</taxon>
        <taxon>Anacardiaceae</taxon>
        <taxon>Pistacia</taxon>
    </lineage>
</organism>
<dbReference type="Proteomes" id="UP001164250">
    <property type="component" value="Chromosome 15"/>
</dbReference>
<protein>
    <submittedName>
        <fullName evidence="1">Uncharacterized protein</fullName>
    </submittedName>
</protein>
<dbReference type="EMBL" id="CM047910">
    <property type="protein sequence ID" value="KAJ0075447.1"/>
    <property type="molecule type" value="Genomic_DNA"/>
</dbReference>
<reference evidence="2" key="1">
    <citation type="journal article" date="2023" name="G3 (Bethesda)">
        <title>Genome assembly and association tests identify interacting loci associated with vigor, precocity, and sex in interspecific pistachio rootstocks.</title>
        <authorList>
            <person name="Palmer W."/>
            <person name="Jacygrad E."/>
            <person name="Sagayaradj S."/>
            <person name="Cavanaugh K."/>
            <person name="Han R."/>
            <person name="Bertier L."/>
            <person name="Beede B."/>
            <person name="Kafkas S."/>
            <person name="Golino D."/>
            <person name="Preece J."/>
            <person name="Michelmore R."/>
        </authorList>
    </citation>
    <scope>NUCLEOTIDE SEQUENCE [LARGE SCALE GENOMIC DNA]</scope>
</reference>
<name>A0ACC0ZRR6_9ROSI</name>
<gene>
    <name evidence="1" type="ORF">Patl1_33573</name>
</gene>